<feature type="compositionally biased region" description="Basic and acidic residues" evidence="2">
    <location>
        <begin position="738"/>
        <end position="753"/>
    </location>
</feature>
<organism evidence="3">
    <name type="scientific">Tanacetum cinerariifolium</name>
    <name type="common">Dalmatian daisy</name>
    <name type="synonym">Chrysanthemum cinerariifolium</name>
    <dbReference type="NCBI Taxonomy" id="118510"/>
    <lineage>
        <taxon>Eukaryota</taxon>
        <taxon>Viridiplantae</taxon>
        <taxon>Streptophyta</taxon>
        <taxon>Embryophyta</taxon>
        <taxon>Tracheophyta</taxon>
        <taxon>Spermatophyta</taxon>
        <taxon>Magnoliopsida</taxon>
        <taxon>eudicotyledons</taxon>
        <taxon>Gunneridae</taxon>
        <taxon>Pentapetalae</taxon>
        <taxon>asterids</taxon>
        <taxon>campanulids</taxon>
        <taxon>Asterales</taxon>
        <taxon>Asteraceae</taxon>
        <taxon>Asteroideae</taxon>
        <taxon>Anthemideae</taxon>
        <taxon>Anthemidinae</taxon>
        <taxon>Tanacetum</taxon>
    </lineage>
</organism>
<protein>
    <submittedName>
        <fullName evidence="3">Ribonuclease H-like domain-containing protein</fullName>
    </submittedName>
</protein>
<evidence type="ECO:0000313" key="3">
    <source>
        <dbReference type="EMBL" id="GEW11048.1"/>
    </source>
</evidence>
<reference evidence="3" key="1">
    <citation type="journal article" date="2019" name="Sci. Rep.">
        <title>Draft genome of Tanacetum cinerariifolium, the natural source of mosquito coil.</title>
        <authorList>
            <person name="Yamashiro T."/>
            <person name="Shiraishi A."/>
            <person name="Satake H."/>
            <person name="Nakayama K."/>
        </authorList>
    </citation>
    <scope>NUCLEOTIDE SEQUENCE</scope>
</reference>
<comment type="caution">
    <text evidence="3">The sequence shown here is derived from an EMBL/GenBank/DDBJ whole genome shotgun (WGS) entry which is preliminary data.</text>
</comment>
<feature type="coiled-coil region" evidence="1">
    <location>
        <begin position="313"/>
        <end position="340"/>
    </location>
</feature>
<evidence type="ECO:0000256" key="2">
    <source>
        <dbReference type="SAM" id="MobiDB-lite"/>
    </source>
</evidence>
<proteinExistence type="predicted"/>
<feature type="compositionally biased region" description="Polar residues" evidence="2">
    <location>
        <begin position="646"/>
        <end position="678"/>
    </location>
</feature>
<dbReference type="AlphaFoldDB" id="A0A699GZI5"/>
<name>A0A699GZI5_TANCI</name>
<gene>
    <name evidence="3" type="ORF">Tci_183024</name>
</gene>
<sequence length="901" mass="101692">MPPTHDLSFTGLDKFVNKPVVENCKAKSSKEETKVVRKNDDSLIIEEWVSNNEEEDVSQPKVKKKTVRPSIDKIEFVKPKQQEKTARKTVKQRLRIEQYFQIQDYAFWDVIKNENSFKPVVQTIEGSSTPHIPGPVTADEKIQKKNDIKARSMLPMALLNENLMTFNQYKDAKSLFDAITTRFGGNDATRKTQKTLLKQITSNNDDVSIVFGVSTASPQVSTANLSDATVYTFLANQPNGSQLMHEDLEQIHEDDLEEMDLKWQLALLSMRAKRSFRRLSAKEPGEQNQESINHKKDSKCRRHVFQSNGDSEIAVLKSKLEKISKEKDDIEIKIKKFKNASQSLDKLIGSQITVKSKRSLGYVSYNVVLRPHTGRFSPLRIDLFHTGLLEFAKPSVEIYKVKPIEMARCKYHQREWIVNGTNHSRVNHSANTVLKAVLARTGLKPVNVVRVNKGKVVKASACWVWRPIKLDNALIILKKHFLKKPQGSEDFHQIVDFLNASHIRYALTENPTIYVSLINQLWRTASAKTLNNGKIELNVTVDGQDKTITEASVRRHLKLADADAMFPTMLVNEQLSLGKHPTSPVGTQHTPTVIETSPQLQNISNTYRKTRTGTRRMGIRIPQSNVPTSVADEVITKEMHDGLGKATTTASSLEAEQGSGNISKTQTKATPSGPSSLRTRSEGGPRCHVTMGVVLFRLGLKGYLTCLTNHHSEKVTHLKVRRAHKSCLLQGPYHSHQKSKEVREKALKKKGSEDENVNLVKSSKQGEAHQIAGHRMESDDTKVVDFSTASPQKDDDEITLVETLVNIKKSAAKDKGKVIMQESEPPKKIKKKEMIQISLNEEIAQKFYEEEQAQLLMDEEYAQQVQAQWVSDEARIAQENLAQAEQWDDVQAHIQADEDMA</sequence>
<feature type="region of interest" description="Disordered" evidence="2">
    <location>
        <begin position="644"/>
        <end position="684"/>
    </location>
</feature>
<keyword evidence="1" id="KW-0175">Coiled coil</keyword>
<dbReference type="EMBL" id="BKCJ010045504">
    <property type="protein sequence ID" value="GEW11048.1"/>
    <property type="molecule type" value="Genomic_DNA"/>
</dbReference>
<feature type="region of interest" description="Disordered" evidence="2">
    <location>
        <begin position="279"/>
        <end position="298"/>
    </location>
</feature>
<evidence type="ECO:0000256" key="1">
    <source>
        <dbReference type="SAM" id="Coils"/>
    </source>
</evidence>
<feature type="compositionally biased region" description="Basic and acidic residues" evidence="2">
    <location>
        <begin position="774"/>
        <end position="783"/>
    </location>
</feature>
<feature type="region of interest" description="Disordered" evidence="2">
    <location>
        <begin position="729"/>
        <end position="783"/>
    </location>
</feature>
<accession>A0A699GZI5</accession>